<dbReference type="Pfam" id="PF02909">
    <property type="entry name" value="TetR_C_1"/>
    <property type="match status" value="1"/>
</dbReference>
<evidence type="ECO:0000256" key="2">
    <source>
        <dbReference type="ARBA" id="ARBA00023015"/>
    </source>
</evidence>
<feature type="region of interest" description="Disordered" evidence="6">
    <location>
        <begin position="1"/>
        <end position="25"/>
    </location>
</feature>
<keyword evidence="3 5" id="KW-0238">DNA-binding</keyword>
<keyword evidence="1" id="KW-0678">Repressor</keyword>
<keyword evidence="9" id="KW-1185">Reference proteome</keyword>
<dbReference type="InterPro" id="IPR009057">
    <property type="entry name" value="Homeodomain-like_sf"/>
</dbReference>
<name>A0ABP8U0B7_9ACTN</name>
<dbReference type="EMBL" id="BAABHJ010000040">
    <property type="protein sequence ID" value="GAA4618660.1"/>
    <property type="molecule type" value="Genomic_DNA"/>
</dbReference>
<dbReference type="Pfam" id="PF00440">
    <property type="entry name" value="TetR_N"/>
    <property type="match status" value="1"/>
</dbReference>
<dbReference type="InterPro" id="IPR050109">
    <property type="entry name" value="HTH-type_TetR-like_transc_reg"/>
</dbReference>
<reference evidence="9" key="1">
    <citation type="journal article" date="2019" name="Int. J. Syst. Evol. Microbiol.">
        <title>The Global Catalogue of Microorganisms (GCM) 10K type strain sequencing project: providing services to taxonomists for standard genome sequencing and annotation.</title>
        <authorList>
            <consortium name="The Broad Institute Genomics Platform"/>
            <consortium name="The Broad Institute Genome Sequencing Center for Infectious Disease"/>
            <person name="Wu L."/>
            <person name="Ma J."/>
        </authorList>
    </citation>
    <scope>NUCLEOTIDE SEQUENCE [LARGE SCALE GENOMIC DNA]</scope>
    <source>
        <strain evidence="9">JCM 17938</strain>
    </source>
</reference>
<gene>
    <name evidence="8" type="ORF">GCM10023195_84030</name>
</gene>
<dbReference type="SUPFAM" id="SSF48498">
    <property type="entry name" value="Tetracyclin repressor-like, C-terminal domain"/>
    <property type="match status" value="1"/>
</dbReference>
<organism evidence="8 9">
    <name type="scientific">Actinoallomurus liliacearum</name>
    <dbReference type="NCBI Taxonomy" id="1080073"/>
    <lineage>
        <taxon>Bacteria</taxon>
        <taxon>Bacillati</taxon>
        <taxon>Actinomycetota</taxon>
        <taxon>Actinomycetes</taxon>
        <taxon>Streptosporangiales</taxon>
        <taxon>Thermomonosporaceae</taxon>
        <taxon>Actinoallomurus</taxon>
    </lineage>
</organism>
<keyword evidence="2" id="KW-0805">Transcription regulation</keyword>
<evidence type="ECO:0000256" key="5">
    <source>
        <dbReference type="PROSITE-ProRule" id="PRU00335"/>
    </source>
</evidence>
<dbReference type="InterPro" id="IPR001647">
    <property type="entry name" value="HTH_TetR"/>
</dbReference>
<dbReference type="InterPro" id="IPR036271">
    <property type="entry name" value="Tet_transcr_reg_TetR-rel_C_sf"/>
</dbReference>
<dbReference type="Proteomes" id="UP001500212">
    <property type="component" value="Unassembled WGS sequence"/>
</dbReference>
<feature type="DNA-binding region" description="H-T-H motif" evidence="5">
    <location>
        <begin position="47"/>
        <end position="66"/>
    </location>
</feature>
<dbReference type="InterPro" id="IPR003012">
    <property type="entry name" value="Tet_transcr_reg_TetR"/>
</dbReference>
<dbReference type="SUPFAM" id="SSF46689">
    <property type="entry name" value="Homeodomain-like"/>
    <property type="match status" value="1"/>
</dbReference>
<feature type="domain" description="HTH tetR-type" evidence="7">
    <location>
        <begin position="24"/>
        <end position="84"/>
    </location>
</feature>
<evidence type="ECO:0000313" key="9">
    <source>
        <dbReference type="Proteomes" id="UP001500212"/>
    </source>
</evidence>
<dbReference type="Gene3D" id="1.10.357.10">
    <property type="entry name" value="Tetracycline Repressor, domain 2"/>
    <property type="match status" value="1"/>
</dbReference>
<dbReference type="PANTHER" id="PTHR30055">
    <property type="entry name" value="HTH-TYPE TRANSCRIPTIONAL REGULATOR RUTR"/>
    <property type="match status" value="1"/>
</dbReference>
<proteinExistence type="predicted"/>
<dbReference type="InterPro" id="IPR004111">
    <property type="entry name" value="Repressor_TetR_C"/>
</dbReference>
<evidence type="ECO:0000313" key="8">
    <source>
        <dbReference type="EMBL" id="GAA4618660.1"/>
    </source>
</evidence>
<dbReference type="PROSITE" id="PS50977">
    <property type="entry name" value="HTH_TETR_2"/>
    <property type="match status" value="1"/>
</dbReference>
<keyword evidence="4" id="KW-0804">Transcription</keyword>
<evidence type="ECO:0000256" key="4">
    <source>
        <dbReference type="ARBA" id="ARBA00023163"/>
    </source>
</evidence>
<dbReference type="PRINTS" id="PR00400">
    <property type="entry name" value="TETREPRESSOR"/>
</dbReference>
<evidence type="ECO:0000259" key="7">
    <source>
        <dbReference type="PROSITE" id="PS50977"/>
    </source>
</evidence>
<dbReference type="PANTHER" id="PTHR30055:SF151">
    <property type="entry name" value="TRANSCRIPTIONAL REGULATORY PROTEIN"/>
    <property type="match status" value="1"/>
</dbReference>
<evidence type="ECO:0000256" key="6">
    <source>
        <dbReference type="SAM" id="MobiDB-lite"/>
    </source>
</evidence>
<comment type="caution">
    <text evidence="8">The sequence shown here is derived from an EMBL/GenBank/DDBJ whole genome shotgun (WGS) entry which is preliminary data.</text>
</comment>
<evidence type="ECO:0000256" key="1">
    <source>
        <dbReference type="ARBA" id="ARBA00022491"/>
    </source>
</evidence>
<accession>A0ABP8U0B7</accession>
<sequence length="246" mass="27193">MTADDRQIPSVWARPSRERREQPALSRQQIVAEAVRLLDAEGVDALSMRKLGTRLGAGATSLYRHVANKDELVELAVDEVFGELRAPDMSDPAHWRETTIACAQGIRAVILRHPWMASMLGAMAYLGPNLMRLSEDLLAMLEAAGFPLTEANGAMNTVFAYVLGMTGSEAAWLTMLARSGQSEDEWAERLKPAFENLHRTHPRLSALFTAQADDDPVRRREEEFAYGLDRILDGVSVARTGGPTFD</sequence>
<dbReference type="RefSeq" id="WP_345366863.1">
    <property type="nucleotide sequence ID" value="NZ_BAABHJ010000040.1"/>
</dbReference>
<protein>
    <submittedName>
        <fullName evidence="8">TetR/AcrR family transcriptional regulator</fullName>
    </submittedName>
</protein>
<dbReference type="InterPro" id="IPR023772">
    <property type="entry name" value="DNA-bd_HTH_TetR-type_CS"/>
</dbReference>
<dbReference type="Gene3D" id="1.10.10.60">
    <property type="entry name" value="Homeodomain-like"/>
    <property type="match status" value="1"/>
</dbReference>
<evidence type="ECO:0000256" key="3">
    <source>
        <dbReference type="ARBA" id="ARBA00023125"/>
    </source>
</evidence>
<dbReference type="PROSITE" id="PS01081">
    <property type="entry name" value="HTH_TETR_1"/>
    <property type="match status" value="1"/>
</dbReference>